<feature type="region of interest" description="Disordered" evidence="3">
    <location>
        <begin position="162"/>
        <end position="194"/>
    </location>
</feature>
<reference evidence="5" key="1">
    <citation type="submission" date="2017-12" db="EMBL/GenBank/DDBJ databases">
        <authorList>
            <person name="Barbosa P."/>
            <person name="Usie A."/>
            <person name="Ramos A.M."/>
        </authorList>
    </citation>
    <scope>NUCLEOTIDE SEQUENCE</scope>
    <source>
        <strain evidence="5">HL8</strain>
        <tissue evidence="5">Leaves</tissue>
    </source>
</reference>
<evidence type="ECO:0000256" key="1">
    <source>
        <dbReference type="ARBA" id="ARBA00004123"/>
    </source>
</evidence>
<sequence length="859" mass="98431">MRTRRGFCYPRVFEDKNMRVVKRRRDFAAEQVSYRKRSRNSSDIAGKRDLFDSLPDDLVIPILCELSSSATCRSDFANVLLTKIPDIDGLFLNFESDIRQRIVNKILETLKRYFTVSGQEGLHVLRKIAIRFEEKIYTAATSQSDYLRKISLKMLTMETKSQNPLGNALPSNSAGNSNKSPDAASLDSTAQRGHANGADWQEEVYQKIETMKDLYLPEISEMYQKITAKLQLHDSLPQQSKSDQLEKLKVFKTMLERIITFLQVSKNNISPGYKEKLGSYEKQIVNFIIAKFPKKPALQQGQLRAPHMQTMQQPRQLAQIQSYENQMNPQLQSMNLQGSIETMKDLYLPEISEMYQKITAKLQLHDSLPQQSKSDQLEKLKVFKTMLERIITFLQVSKNNISPGYKEKLGSYEKQIVNFIIAKFPKKPALQQGQLRAPHMQTMQQPRQLAQIQSYENQMNPQLHISRFHTQRGHANGADWQEEVYQKIETMKDLYLPEISEMYQKIAAKLQPHDSLPQQSKSDQLEKLKVFKTMLERIITFLQVSKNNISPGYNEKLGSYEKQIVNFINTNRPKKPALQRGQLPVPHMQTMQQPPQLAQIQSHENQMNPQLQSMNLQASLDSTPQTGRANGADWQEEVYQKIKTMKDLYLPEISEMYQKIAAKLQLHDSLPQQSKSDQLEKLKVFKTMLERIITFLQVSKNNISPGYNEKLGSYEKQIVNFINTNRPKKPALQQGQLPVPHMQTMQQPPQLAQIQSLENQMNPQLQSMNLQGSVPTMPQNSMSSLQHNSMSLSGASTAQPNMTNSLQPGSNLDSGQGNCLSSLQPVTMASLQQYPVSTPQQTNINTFFLYHNQYFVAVS</sequence>
<dbReference type="GO" id="GO:0031490">
    <property type="term" value="F:chromatin DNA binding"/>
    <property type="evidence" value="ECO:0007669"/>
    <property type="project" value="InterPro"/>
</dbReference>
<evidence type="ECO:0000259" key="4">
    <source>
        <dbReference type="Pfam" id="PF16987"/>
    </source>
</evidence>
<protein>
    <submittedName>
        <fullName evidence="5">Mediator of rna polymerase ii transcription subunit 15a</fullName>
    </submittedName>
</protein>
<feature type="compositionally biased region" description="Polar residues" evidence="3">
    <location>
        <begin position="162"/>
        <end position="191"/>
    </location>
</feature>
<accession>A0AAW0M462</accession>
<evidence type="ECO:0000256" key="3">
    <source>
        <dbReference type="SAM" id="MobiDB-lite"/>
    </source>
</evidence>
<dbReference type="PANTHER" id="PTHR33137:SF4">
    <property type="entry name" value="MEDIATOR OF RNA POLYMERASE II TRANSCRIPTION SUBUNIT 15A-RELATED"/>
    <property type="match status" value="1"/>
</dbReference>
<dbReference type="InterPro" id="IPR036546">
    <property type="entry name" value="MED15_KIX"/>
</dbReference>
<dbReference type="GO" id="GO:0003713">
    <property type="term" value="F:transcription coactivator activity"/>
    <property type="evidence" value="ECO:0007669"/>
    <property type="project" value="InterPro"/>
</dbReference>
<dbReference type="EMBL" id="PKMF04000020">
    <property type="protein sequence ID" value="KAK7858279.1"/>
    <property type="molecule type" value="Genomic_DNA"/>
</dbReference>
<comment type="subcellular location">
    <subcellularLocation>
        <location evidence="1">Nucleus</location>
    </subcellularLocation>
</comment>
<comment type="caution">
    <text evidence="5">The sequence shown here is derived from an EMBL/GenBank/DDBJ whole genome shotgun (WGS) entry which is preliminary data.</text>
</comment>
<dbReference type="GO" id="GO:0005634">
    <property type="term" value="C:nucleus"/>
    <property type="evidence" value="ECO:0007669"/>
    <property type="project" value="UniProtKB-SubCell"/>
</dbReference>
<dbReference type="FunFam" id="1.10.246.20:FF:000003">
    <property type="entry name" value="Mediator of RNA polymerase II transcription subunit 15a"/>
    <property type="match status" value="1"/>
</dbReference>
<gene>
    <name evidence="5" type="primary">MED15A_5</name>
    <name evidence="5" type="ORF">CFP56_013023</name>
</gene>
<reference evidence="5" key="3">
    <citation type="submission" date="2023-07" db="EMBL/GenBank/DDBJ databases">
        <title>An improved reference 1 genome and first organelle genomes of Quercus suber.</title>
        <authorList>
            <consortium name="Genosuber Consortium"/>
            <person name="Usie A."/>
            <person name="Serra O."/>
            <person name="Barros P."/>
        </authorList>
    </citation>
    <scope>NUCLEOTIDE SEQUENCE</scope>
    <source>
        <strain evidence="5">HL8</strain>
        <tissue evidence="5">Leaves</tissue>
    </source>
</reference>
<proteinExistence type="predicted"/>
<dbReference type="InterPro" id="IPR044661">
    <property type="entry name" value="MED15a/b/c-like"/>
</dbReference>
<keyword evidence="2" id="KW-0539">Nucleus</keyword>
<evidence type="ECO:0000256" key="2">
    <source>
        <dbReference type="ARBA" id="ARBA00023242"/>
    </source>
</evidence>
<feature type="domain" description="Mediator complex subunit 15 KIX" evidence="4">
    <location>
        <begin position="94"/>
        <end position="167"/>
    </location>
</feature>
<dbReference type="Pfam" id="PF16987">
    <property type="entry name" value="KIX_2"/>
    <property type="match status" value="1"/>
</dbReference>
<dbReference type="PANTHER" id="PTHR33137">
    <property type="entry name" value="MEDIATOR OF RNA POLYMERASE II TRANSCRIPTION SUBUNIT 15A-RELATED"/>
    <property type="match status" value="1"/>
</dbReference>
<dbReference type="AlphaFoldDB" id="A0AAW0M462"/>
<feature type="region of interest" description="Disordered" evidence="3">
    <location>
        <begin position="776"/>
        <end position="818"/>
    </location>
</feature>
<dbReference type="InterPro" id="IPR036529">
    <property type="entry name" value="KIX_dom_sf"/>
</dbReference>
<organism evidence="5">
    <name type="scientific">Quercus suber</name>
    <name type="common">Cork oak</name>
    <dbReference type="NCBI Taxonomy" id="58331"/>
    <lineage>
        <taxon>Eukaryota</taxon>
        <taxon>Viridiplantae</taxon>
        <taxon>Streptophyta</taxon>
        <taxon>Embryophyta</taxon>
        <taxon>Tracheophyta</taxon>
        <taxon>Spermatophyta</taxon>
        <taxon>Magnoliopsida</taxon>
        <taxon>eudicotyledons</taxon>
        <taxon>Gunneridae</taxon>
        <taxon>Pentapetalae</taxon>
        <taxon>rosids</taxon>
        <taxon>fabids</taxon>
        <taxon>Fagales</taxon>
        <taxon>Fagaceae</taxon>
        <taxon>Quercus</taxon>
    </lineage>
</organism>
<reference evidence="5" key="2">
    <citation type="journal article" date="2018" name="Sci. Data">
        <title>The draft genome sequence of cork oak.</title>
        <authorList>
            <person name="Ramos A.M."/>
            <person name="Usie A."/>
            <person name="Barbosa P."/>
            <person name="Barros P.M."/>
            <person name="Capote T."/>
            <person name="Chaves I."/>
            <person name="Simoes F."/>
            <person name="Abreu I."/>
            <person name="Carrasquinho I."/>
            <person name="Faro C."/>
            <person name="Guimaraes J.B."/>
            <person name="Mendonca D."/>
            <person name="Nobrega F."/>
            <person name="Rodrigues L."/>
            <person name="Saibo N.J.M."/>
            <person name="Varela M.C."/>
            <person name="Egas C."/>
            <person name="Matos J."/>
            <person name="Miguel C.M."/>
            <person name="Oliveira M.M."/>
            <person name="Ricardo C.P."/>
            <person name="Goncalves S."/>
        </authorList>
    </citation>
    <scope>NUCLEOTIDE SEQUENCE [LARGE SCALE GENOMIC DNA]</scope>
    <source>
        <strain evidence="5">HL8</strain>
    </source>
</reference>
<evidence type="ECO:0000313" key="5">
    <source>
        <dbReference type="EMBL" id="KAK7858279.1"/>
    </source>
</evidence>
<dbReference type="Gene3D" id="1.10.246.20">
    <property type="entry name" value="Coactivator CBP, KIX domain"/>
    <property type="match status" value="1"/>
</dbReference>
<name>A0AAW0M462_QUESU</name>